<dbReference type="Proteomes" id="UP000886069">
    <property type="component" value="Unassembled WGS sequence"/>
</dbReference>
<dbReference type="InterPro" id="IPR050194">
    <property type="entry name" value="Glycosyltransferase_grp1"/>
</dbReference>
<evidence type="ECO:0000313" key="3">
    <source>
        <dbReference type="EMBL" id="HER44002.1"/>
    </source>
</evidence>
<accession>A0A7V2AVI9</accession>
<dbReference type="CDD" id="cd03801">
    <property type="entry name" value="GT4_PimA-like"/>
    <property type="match status" value="1"/>
</dbReference>
<dbReference type="InterPro" id="IPR028098">
    <property type="entry name" value="Glyco_trans_4-like_N"/>
</dbReference>
<name>A0A7V2AVI9_UNCEI</name>
<sequence length="407" mass="45609">MKKGPEKILVLSIWEDMWELGEESGPSDEFHFIRYLTEKKGIELHFLVPEPPNGEPVPENPLLVYHTYPNIFRTLGRLPRVLGRFIGAFAVPRAMLRAARPLMAEIDPDIVVGFTYYSLYPLNRLGEEYGVPTVNKFFGVMYLDRRDLGPLKYWWYNCEQIASLRFPVDHYIVLNDGTRGRKALEERGVPPGKISFLPNGMDLEWLDVRIDPAEARSGLGLPSEGVIISTLSRLVRSKRVDLFLEAASRVDPALLEGATLLIGGDGPERPFLERRSRALGLEGRVIFAGAIKRGDLPSFYKASDVFVATNELTNMSLPPCEAMLCGVPVAAFDVSGTSEMIRDGETGLLAEDGDVGGLARRIELLVRDEGLRRKLGRRAAEFGAEHLVGWDDRIQAELDIFERMLRP</sequence>
<dbReference type="GO" id="GO:0016757">
    <property type="term" value="F:glycosyltransferase activity"/>
    <property type="evidence" value="ECO:0007669"/>
    <property type="project" value="InterPro"/>
</dbReference>
<dbReference type="PANTHER" id="PTHR45947:SF3">
    <property type="entry name" value="SULFOQUINOVOSYL TRANSFERASE SQD2"/>
    <property type="match status" value="1"/>
</dbReference>
<dbReference type="PANTHER" id="PTHR45947">
    <property type="entry name" value="SULFOQUINOVOSYL TRANSFERASE SQD2"/>
    <property type="match status" value="1"/>
</dbReference>
<dbReference type="EMBL" id="DSEC01000425">
    <property type="protein sequence ID" value="HER44002.1"/>
    <property type="molecule type" value="Genomic_DNA"/>
</dbReference>
<protein>
    <submittedName>
        <fullName evidence="3">Glycosyltransferase family 1 protein</fullName>
    </submittedName>
</protein>
<dbReference type="Gene3D" id="3.40.50.2000">
    <property type="entry name" value="Glycogen Phosphorylase B"/>
    <property type="match status" value="2"/>
</dbReference>
<evidence type="ECO:0000259" key="1">
    <source>
        <dbReference type="Pfam" id="PF00534"/>
    </source>
</evidence>
<dbReference type="Pfam" id="PF00534">
    <property type="entry name" value="Glycos_transf_1"/>
    <property type="match status" value="1"/>
</dbReference>
<dbReference type="Pfam" id="PF13439">
    <property type="entry name" value="Glyco_transf_4"/>
    <property type="match status" value="1"/>
</dbReference>
<evidence type="ECO:0000259" key="2">
    <source>
        <dbReference type="Pfam" id="PF13439"/>
    </source>
</evidence>
<feature type="domain" description="Glycosyl transferase family 1" evidence="1">
    <location>
        <begin position="215"/>
        <end position="381"/>
    </location>
</feature>
<organism evidence="3">
    <name type="scientific">Eiseniibacteriota bacterium</name>
    <dbReference type="NCBI Taxonomy" id="2212470"/>
    <lineage>
        <taxon>Bacteria</taxon>
        <taxon>Candidatus Eiseniibacteriota</taxon>
    </lineage>
</organism>
<gene>
    <name evidence="3" type="ORF">ENO08_06040</name>
</gene>
<comment type="caution">
    <text evidence="3">The sequence shown here is derived from an EMBL/GenBank/DDBJ whole genome shotgun (WGS) entry which is preliminary data.</text>
</comment>
<dbReference type="AlphaFoldDB" id="A0A7V2AVI9"/>
<proteinExistence type="predicted"/>
<reference evidence="3" key="1">
    <citation type="journal article" date="2020" name="mSystems">
        <title>Genome- and Community-Level Interaction Insights into Carbon Utilization and Element Cycling Functions of Hydrothermarchaeota in Hydrothermal Sediment.</title>
        <authorList>
            <person name="Zhou Z."/>
            <person name="Liu Y."/>
            <person name="Xu W."/>
            <person name="Pan J."/>
            <person name="Luo Z.H."/>
            <person name="Li M."/>
        </authorList>
    </citation>
    <scope>NUCLEOTIDE SEQUENCE [LARGE SCALE GENOMIC DNA]</scope>
    <source>
        <strain evidence="3">SpSt-1233</strain>
    </source>
</reference>
<feature type="domain" description="Glycosyltransferase subfamily 4-like N-terminal" evidence="2">
    <location>
        <begin position="32"/>
        <end position="204"/>
    </location>
</feature>
<dbReference type="SUPFAM" id="SSF53756">
    <property type="entry name" value="UDP-Glycosyltransferase/glycogen phosphorylase"/>
    <property type="match status" value="1"/>
</dbReference>
<dbReference type="InterPro" id="IPR001296">
    <property type="entry name" value="Glyco_trans_1"/>
</dbReference>